<dbReference type="EMBL" id="CAMXCT010005891">
    <property type="protein sequence ID" value="CAI4013543.1"/>
    <property type="molecule type" value="Genomic_DNA"/>
</dbReference>
<feature type="chain" id="PRO_5043273005" evidence="2">
    <location>
        <begin position="16"/>
        <end position="502"/>
    </location>
</feature>
<accession>A0A9P1GHN7</accession>
<proteinExistence type="inferred from homology"/>
<dbReference type="Proteomes" id="UP001152797">
    <property type="component" value="Unassembled WGS sequence"/>
</dbReference>
<keyword evidence="7" id="KW-1185">Reference proteome</keyword>
<reference evidence="5" key="2">
    <citation type="submission" date="2024-04" db="EMBL/GenBank/DDBJ databases">
        <authorList>
            <person name="Chen Y."/>
            <person name="Shah S."/>
            <person name="Dougan E. K."/>
            <person name="Thang M."/>
            <person name="Chan C."/>
        </authorList>
    </citation>
    <scope>NUCLEOTIDE SEQUENCE [LARGE SCALE GENOMIC DNA]</scope>
</reference>
<dbReference type="AlphaFoldDB" id="A0A9P1GHN7"/>
<evidence type="ECO:0000256" key="1">
    <source>
        <dbReference type="ARBA" id="ARBA00010271"/>
    </source>
</evidence>
<evidence type="ECO:0000313" key="5">
    <source>
        <dbReference type="EMBL" id="CAL1166918.1"/>
    </source>
</evidence>
<feature type="signal peptide" evidence="2">
    <location>
        <begin position="1"/>
        <end position="15"/>
    </location>
</feature>
<dbReference type="InterPro" id="IPR004263">
    <property type="entry name" value="Exostosin"/>
</dbReference>
<evidence type="ECO:0000313" key="4">
    <source>
        <dbReference type="EMBL" id="CAI4013543.1"/>
    </source>
</evidence>
<protein>
    <submittedName>
        <fullName evidence="6">Glucuronosyltransferase GUT1</fullName>
    </submittedName>
</protein>
<comment type="caution">
    <text evidence="4">The sequence shown here is derived from an EMBL/GenBank/DDBJ whole genome shotgun (WGS) entry which is preliminary data.</text>
</comment>
<dbReference type="Pfam" id="PF03016">
    <property type="entry name" value="Exostosin_GT47"/>
    <property type="match status" value="1"/>
</dbReference>
<feature type="domain" description="Exostosin GT47" evidence="3">
    <location>
        <begin position="150"/>
        <end position="446"/>
    </location>
</feature>
<comment type="similarity">
    <text evidence="1">Belongs to the glycosyltransferase 47 family.</text>
</comment>
<evidence type="ECO:0000313" key="6">
    <source>
        <dbReference type="EMBL" id="CAL4800855.1"/>
    </source>
</evidence>
<evidence type="ECO:0000259" key="3">
    <source>
        <dbReference type="Pfam" id="PF03016"/>
    </source>
</evidence>
<dbReference type="OrthoDB" id="1924787at2759"/>
<name>A0A9P1GHN7_9DINO</name>
<dbReference type="InterPro" id="IPR040911">
    <property type="entry name" value="Exostosin_GT47"/>
</dbReference>
<organism evidence="4">
    <name type="scientific">Cladocopium goreaui</name>
    <dbReference type="NCBI Taxonomy" id="2562237"/>
    <lineage>
        <taxon>Eukaryota</taxon>
        <taxon>Sar</taxon>
        <taxon>Alveolata</taxon>
        <taxon>Dinophyceae</taxon>
        <taxon>Suessiales</taxon>
        <taxon>Symbiodiniaceae</taxon>
        <taxon>Cladocopium</taxon>
    </lineage>
</organism>
<keyword evidence="2" id="KW-0732">Signal</keyword>
<evidence type="ECO:0000313" key="7">
    <source>
        <dbReference type="Proteomes" id="UP001152797"/>
    </source>
</evidence>
<dbReference type="PANTHER" id="PTHR11062">
    <property type="entry name" value="EXOSTOSIN HEPARAN SULFATE GLYCOSYLTRANSFERASE -RELATED"/>
    <property type="match status" value="1"/>
</dbReference>
<dbReference type="PANTHER" id="PTHR11062:SF281">
    <property type="entry name" value="EXOSTOSIN-LIKE 2"/>
    <property type="match status" value="1"/>
</dbReference>
<dbReference type="GO" id="GO:0016757">
    <property type="term" value="F:glycosyltransferase activity"/>
    <property type="evidence" value="ECO:0007669"/>
    <property type="project" value="InterPro"/>
</dbReference>
<dbReference type="EMBL" id="CAMXCT030005891">
    <property type="protein sequence ID" value="CAL4800855.1"/>
    <property type="molecule type" value="Genomic_DNA"/>
</dbReference>
<sequence>MLSLSFLAVVYGTQGLDCSEDQGTWDYVKYLDEVSAVNPLPREGREMLYNLYKSWGSPRSPRQLQPQNLAKCASGVASVLLHVLPYVDRDDGEAAALELWHSAKDVARHADGSEGWSVNFTLHNAAPKLLGLDPSVDAEICTQPGHPWFFVYTTKPEYASPLLTCAAGMEGSETLLHRWLLRSRCRTESPDDADFFYVPFYSFCFQNLHMKAGSEAEELDKHNIELVKSLEHFDVYRRRQHIFHFAHEFWDFPSWEAHVGRSKIFAIEANPLVDARRYRPYRHCTTCFDSWKDAVVPGHTDLWAMQRLREQSRPIEERRYRFCFHGALRHELYEKTHAGGPFNVSAAETRRQIRAMAGEPDASIGPHITPVLDYYKRVGDCQFCLVPKGVGFTNGRLFEAFFSGCIPVILSDAMIVPFFSFVPWPEFSLKVPMGDVAGAVSRLRSMPSATLKRMQESLHANACWFDYYSNDPTCSPYQGLLRVLQMQRSTPWEIRPAPLHWA</sequence>
<gene>
    <name evidence="4" type="ORF">C1SCF055_LOCUS38504</name>
</gene>
<reference evidence="4" key="1">
    <citation type="submission" date="2022-10" db="EMBL/GenBank/DDBJ databases">
        <authorList>
            <person name="Chen Y."/>
            <person name="Dougan E. K."/>
            <person name="Chan C."/>
            <person name="Rhodes N."/>
            <person name="Thang M."/>
        </authorList>
    </citation>
    <scope>NUCLEOTIDE SEQUENCE</scope>
</reference>
<evidence type="ECO:0000256" key="2">
    <source>
        <dbReference type="SAM" id="SignalP"/>
    </source>
</evidence>
<dbReference type="EMBL" id="CAMXCT020005891">
    <property type="protein sequence ID" value="CAL1166918.1"/>
    <property type="molecule type" value="Genomic_DNA"/>
</dbReference>